<dbReference type="InterPro" id="IPR015484">
    <property type="entry name" value="CD3_esu/gsu/dsu"/>
</dbReference>
<evidence type="ECO:0000256" key="5">
    <source>
        <dbReference type="ARBA" id="ARBA00022692"/>
    </source>
</evidence>
<dbReference type="GO" id="GO:0002250">
    <property type="term" value="P:adaptive immune response"/>
    <property type="evidence" value="ECO:0007669"/>
    <property type="project" value="UniProtKB-KW"/>
</dbReference>
<evidence type="ECO:0000259" key="18">
    <source>
        <dbReference type="Pfam" id="PF16680"/>
    </source>
</evidence>
<dbReference type="InterPro" id="IPR032052">
    <property type="entry name" value="Ig_4"/>
</dbReference>
<dbReference type="SMART" id="SM00077">
    <property type="entry name" value="ITAM"/>
    <property type="match status" value="1"/>
</dbReference>
<evidence type="ECO:0000256" key="9">
    <source>
        <dbReference type="ARBA" id="ARBA00023130"/>
    </source>
</evidence>
<dbReference type="STRING" id="59463.ENSMLUP00000012796"/>
<dbReference type="OMA" id="YQPLRDH"/>
<evidence type="ECO:0000256" key="14">
    <source>
        <dbReference type="ARBA" id="ARBA00030628"/>
    </source>
</evidence>
<dbReference type="GO" id="GO:0007166">
    <property type="term" value="P:cell surface receptor signaling pathway"/>
    <property type="evidence" value="ECO:0007669"/>
    <property type="project" value="InterPro"/>
</dbReference>
<dbReference type="PANTHER" id="PTHR10570:SF5">
    <property type="entry name" value="T-CELL SURFACE GLYCOPROTEIN CD3 DELTA CHAIN"/>
    <property type="match status" value="1"/>
</dbReference>
<gene>
    <name evidence="19" type="primary">CD3D</name>
</gene>
<feature type="transmembrane region" description="Helical" evidence="16">
    <location>
        <begin position="104"/>
        <end position="126"/>
    </location>
</feature>
<accession>G1PP78</accession>
<dbReference type="Gene3D" id="2.60.40.10">
    <property type="entry name" value="Immunoglobulins"/>
    <property type="match status" value="1"/>
</dbReference>
<dbReference type="GO" id="GO:0042802">
    <property type="term" value="F:identical protein binding"/>
    <property type="evidence" value="ECO:0007669"/>
    <property type="project" value="Ensembl"/>
</dbReference>
<dbReference type="InterPro" id="IPR013783">
    <property type="entry name" value="Ig-like_fold"/>
</dbReference>
<dbReference type="PROSITE" id="PS51055">
    <property type="entry name" value="ITAM_1"/>
    <property type="match status" value="1"/>
</dbReference>
<evidence type="ECO:0000256" key="1">
    <source>
        <dbReference type="ARBA" id="ARBA00004251"/>
    </source>
</evidence>
<dbReference type="GeneID" id="102436834"/>
<dbReference type="EMBL" id="AAPE02049440">
    <property type="status" value="NOT_ANNOTATED_CDS"/>
    <property type="molecule type" value="Genomic_DNA"/>
</dbReference>
<keyword evidence="12" id="KW-0675">Receptor</keyword>
<keyword evidence="11" id="KW-1015">Disulfide bond</keyword>
<keyword evidence="5 16" id="KW-0812">Transmembrane</keyword>
<keyword evidence="6 17" id="KW-0732">Signal</keyword>
<evidence type="ECO:0000256" key="11">
    <source>
        <dbReference type="ARBA" id="ARBA00023157"/>
    </source>
</evidence>
<reference evidence="19" key="2">
    <citation type="submission" date="2025-08" db="UniProtKB">
        <authorList>
            <consortium name="Ensembl"/>
        </authorList>
    </citation>
    <scope>IDENTIFICATION</scope>
</reference>
<keyword evidence="7" id="KW-0391">Immunity</keyword>
<feature type="signal peptide" evidence="17">
    <location>
        <begin position="1"/>
        <end position="21"/>
    </location>
</feature>
<evidence type="ECO:0000256" key="10">
    <source>
        <dbReference type="ARBA" id="ARBA00023136"/>
    </source>
</evidence>
<organism evidence="19 20">
    <name type="scientific">Myotis lucifugus</name>
    <name type="common">Little brown bat</name>
    <dbReference type="NCBI Taxonomy" id="59463"/>
    <lineage>
        <taxon>Eukaryota</taxon>
        <taxon>Metazoa</taxon>
        <taxon>Chordata</taxon>
        <taxon>Craniata</taxon>
        <taxon>Vertebrata</taxon>
        <taxon>Euteleostomi</taxon>
        <taxon>Mammalia</taxon>
        <taxon>Eutheria</taxon>
        <taxon>Laurasiatheria</taxon>
        <taxon>Chiroptera</taxon>
        <taxon>Yangochiroptera</taxon>
        <taxon>Vespertilionidae</taxon>
        <taxon>Myotis</taxon>
    </lineage>
</organism>
<evidence type="ECO:0000256" key="3">
    <source>
        <dbReference type="ARBA" id="ARBA00022475"/>
    </source>
</evidence>
<feature type="domain" description="CD3 gamma/delta subunit Ig-like" evidence="18">
    <location>
        <begin position="30"/>
        <end position="99"/>
    </location>
</feature>
<dbReference type="HOGENOM" id="CLU_115449_0_0_1"/>
<dbReference type="Gene3D" id="1.10.287.770">
    <property type="entry name" value="YojJ-like"/>
    <property type="match status" value="1"/>
</dbReference>
<dbReference type="PANTHER" id="PTHR10570">
    <property type="entry name" value="T-CELL SURFACE GLYCOPROTEIN CD3 GAMMA CHAIN / DELTA CHAIN"/>
    <property type="match status" value="1"/>
</dbReference>
<dbReference type="Pfam" id="PF02189">
    <property type="entry name" value="ITAM"/>
    <property type="match status" value="1"/>
</dbReference>
<dbReference type="GeneTree" id="ENSGT00940000153312"/>
<dbReference type="RefSeq" id="XP_006104370.1">
    <property type="nucleotide sequence ID" value="XM_006104308.3"/>
</dbReference>
<evidence type="ECO:0000256" key="17">
    <source>
        <dbReference type="SAM" id="SignalP"/>
    </source>
</evidence>
<keyword evidence="9" id="KW-1064">Adaptive immunity</keyword>
<keyword evidence="13" id="KW-0325">Glycoprotein</keyword>
<dbReference type="GO" id="GO:0009897">
    <property type="term" value="C:external side of plasma membrane"/>
    <property type="evidence" value="ECO:0007669"/>
    <property type="project" value="TreeGrafter"/>
</dbReference>
<comment type="subunit">
    <text evidence="15">The TCR-CD3 complex is composed of a CD3D/CD3E and a CD3G/CD3E heterodimers that preferentially associate with TCRalpha and TCRbeta, respectively, to form TCRalpha/CD3E/CD3G and TCRbeta/CD3G/CD3E trimers. In turn, the hexamer interacts with CD3Z homodimer to form the TCR-CD3 complex. Alternatively, TCRalpha and TCRbeta can be replaced by TCRgamma and TCRdelta. Interacts with coreceptors CD4 and CD8.</text>
</comment>
<keyword evidence="3" id="KW-1003">Cell membrane</keyword>
<dbReference type="FunFam" id="2.60.40.10:FF:001361">
    <property type="entry name" value="T-cell surface glycoprotein CD3 delta chain"/>
    <property type="match status" value="1"/>
</dbReference>
<dbReference type="AlphaFoldDB" id="G1PP78"/>
<evidence type="ECO:0000256" key="16">
    <source>
        <dbReference type="SAM" id="Phobius"/>
    </source>
</evidence>
<evidence type="ECO:0000256" key="15">
    <source>
        <dbReference type="ARBA" id="ARBA00047083"/>
    </source>
</evidence>
<comment type="subcellular location">
    <subcellularLocation>
        <location evidence="1">Cell membrane</location>
        <topology evidence="1">Single-pass type I membrane protein</topology>
    </subcellularLocation>
</comment>
<dbReference type="eggNOG" id="ENOG502S4XC">
    <property type="taxonomic scope" value="Eukaryota"/>
</dbReference>
<dbReference type="OrthoDB" id="8941324at2759"/>
<dbReference type="Pfam" id="PF16680">
    <property type="entry name" value="Ig_4"/>
    <property type="match status" value="1"/>
</dbReference>
<dbReference type="Proteomes" id="UP000001074">
    <property type="component" value="Unassembled WGS sequence"/>
</dbReference>
<sequence length="171" mass="19222">MARSRFLAGLALATLLSHVSPFQEFVEEFEDKVVLNCTGIITRLEGTMGIELQDNHSLDLGKRVLDPRGVYLCNETKEEGTTIYTLQVYYRMCQNCVELDPTTLAGIIVTDVIATLLLALGVYCFAGHETGRLPRAADTQALLRNDQLYQPLRDRNDAQYSHLGESWPRSR</sequence>
<keyword evidence="8 16" id="KW-1133">Transmembrane helix</keyword>
<keyword evidence="10 16" id="KW-0472">Membrane</keyword>
<evidence type="ECO:0000313" key="20">
    <source>
        <dbReference type="Proteomes" id="UP000001074"/>
    </source>
</evidence>
<evidence type="ECO:0000313" key="19">
    <source>
        <dbReference type="Ensembl" id="ENSMLUP00000012796.2"/>
    </source>
</evidence>
<evidence type="ECO:0000256" key="6">
    <source>
        <dbReference type="ARBA" id="ARBA00022729"/>
    </source>
</evidence>
<keyword evidence="4" id="KW-0597">Phosphoprotein</keyword>
<dbReference type="Ensembl" id="ENSMLUT00000014070.2">
    <property type="protein sequence ID" value="ENSMLUP00000012796.2"/>
    <property type="gene ID" value="ENSMLUG00000014067.2"/>
</dbReference>
<dbReference type="InterPro" id="IPR036179">
    <property type="entry name" value="Ig-like_dom_sf"/>
</dbReference>
<dbReference type="CTD" id="915"/>
<dbReference type="FunCoup" id="G1PP78">
    <property type="interactions" value="403"/>
</dbReference>
<evidence type="ECO:0000256" key="4">
    <source>
        <dbReference type="ARBA" id="ARBA00022553"/>
    </source>
</evidence>
<dbReference type="InterPro" id="IPR003110">
    <property type="entry name" value="Phos_immunorcpt_sig_ITAM"/>
</dbReference>
<protein>
    <recommendedName>
        <fullName evidence="2">T-cell surface glycoprotein CD3 delta chain</fullName>
    </recommendedName>
    <alternativeName>
        <fullName evidence="14">T-cell receptor T3 delta chain</fullName>
    </alternativeName>
</protein>
<dbReference type="GO" id="GO:0004888">
    <property type="term" value="F:transmembrane signaling receptor activity"/>
    <property type="evidence" value="ECO:0007669"/>
    <property type="project" value="InterPro"/>
</dbReference>
<proteinExistence type="predicted"/>
<keyword evidence="20" id="KW-1185">Reference proteome</keyword>
<evidence type="ECO:0000256" key="7">
    <source>
        <dbReference type="ARBA" id="ARBA00022859"/>
    </source>
</evidence>
<evidence type="ECO:0000256" key="8">
    <source>
        <dbReference type="ARBA" id="ARBA00022989"/>
    </source>
</evidence>
<dbReference type="GO" id="GO:0045059">
    <property type="term" value="P:positive thymic T cell selection"/>
    <property type="evidence" value="ECO:0007669"/>
    <property type="project" value="Ensembl"/>
</dbReference>
<dbReference type="KEGG" id="mlf:102436834"/>
<evidence type="ECO:0000256" key="13">
    <source>
        <dbReference type="ARBA" id="ARBA00023180"/>
    </source>
</evidence>
<dbReference type="GO" id="GO:0042105">
    <property type="term" value="C:alpha-beta T cell receptor complex"/>
    <property type="evidence" value="ECO:0007669"/>
    <property type="project" value="Ensembl"/>
</dbReference>
<evidence type="ECO:0000256" key="12">
    <source>
        <dbReference type="ARBA" id="ARBA00023170"/>
    </source>
</evidence>
<feature type="chain" id="PRO_5003417285" description="T-cell surface glycoprotein CD3 delta chain" evidence="17">
    <location>
        <begin position="22"/>
        <end position="171"/>
    </location>
</feature>
<dbReference type="InParanoid" id="G1PP78"/>
<reference evidence="19 20" key="1">
    <citation type="journal article" date="2011" name="Nature">
        <title>A high-resolution map of human evolutionary constraint using 29 mammals.</title>
        <authorList>
            <person name="Lindblad-Toh K."/>
            <person name="Garber M."/>
            <person name="Zuk O."/>
            <person name="Lin M.F."/>
            <person name="Parker B.J."/>
            <person name="Washietl S."/>
            <person name="Kheradpour P."/>
            <person name="Ernst J."/>
            <person name="Jordan G."/>
            <person name="Mauceli E."/>
            <person name="Ward L.D."/>
            <person name="Lowe C.B."/>
            <person name="Holloway A.K."/>
            <person name="Clamp M."/>
            <person name="Gnerre S."/>
            <person name="Alfoldi J."/>
            <person name="Beal K."/>
            <person name="Chang J."/>
            <person name="Clawson H."/>
            <person name="Cuff J."/>
            <person name="Di Palma F."/>
            <person name="Fitzgerald S."/>
            <person name="Flicek P."/>
            <person name="Guttman M."/>
            <person name="Hubisz M.J."/>
            <person name="Jaffe D.B."/>
            <person name="Jungreis I."/>
            <person name="Kent W.J."/>
            <person name="Kostka D."/>
            <person name="Lara M."/>
            <person name="Martins A.L."/>
            <person name="Massingham T."/>
            <person name="Moltke I."/>
            <person name="Raney B.J."/>
            <person name="Rasmussen M.D."/>
            <person name="Robinson J."/>
            <person name="Stark A."/>
            <person name="Vilella A.J."/>
            <person name="Wen J."/>
            <person name="Xie X."/>
            <person name="Zody M.C."/>
            <person name="Baldwin J."/>
            <person name="Bloom T."/>
            <person name="Chin C.W."/>
            <person name="Heiman D."/>
            <person name="Nicol R."/>
            <person name="Nusbaum C."/>
            <person name="Young S."/>
            <person name="Wilkinson J."/>
            <person name="Worley K.C."/>
            <person name="Kovar C.L."/>
            <person name="Muzny D.M."/>
            <person name="Gibbs R.A."/>
            <person name="Cree A."/>
            <person name="Dihn H.H."/>
            <person name="Fowler G."/>
            <person name="Jhangiani S."/>
            <person name="Joshi V."/>
            <person name="Lee S."/>
            <person name="Lewis L.R."/>
            <person name="Nazareth L.V."/>
            <person name="Okwuonu G."/>
            <person name="Santibanez J."/>
            <person name="Warren W.C."/>
            <person name="Mardis E.R."/>
            <person name="Weinstock G.M."/>
            <person name="Wilson R.K."/>
            <person name="Delehaunty K."/>
            <person name="Dooling D."/>
            <person name="Fronik C."/>
            <person name="Fulton L."/>
            <person name="Fulton B."/>
            <person name="Graves T."/>
            <person name="Minx P."/>
            <person name="Sodergren E."/>
            <person name="Birney E."/>
            <person name="Margulies E.H."/>
            <person name="Herrero J."/>
            <person name="Green E.D."/>
            <person name="Haussler D."/>
            <person name="Siepel A."/>
            <person name="Goldman N."/>
            <person name="Pollard K.S."/>
            <person name="Pedersen J.S."/>
            <person name="Lander E.S."/>
            <person name="Kellis M."/>
        </authorList>
    </citation>
    <scope>NUCLEOTIDE SEQUENCE [LARGE SCALE GENOMIC DNA]</scope>
</reference>
<name>G1PP78_MYOLU</name>
<evidence type="ECO:0000256" key="2">
    <source>
        <dbReference type="ARBA" id="ARBA00014256"/>
    </source>
</evidence>
<dbReference type="SUPFAM" id="SSF48726">
    <property type="entry name" value="Immunoglobulin"/>
    <property type="match status" value="1"/>
</dbReference>
<reference evidence="19" key="3">
    <citation type="submission" date="2025-09" db="UniProtKB">
        <authorList>
            <consortium name="Ensembl"/>
        </authorList>
    </citation>
    <scope>IDENTIFICATION</scope>
</reference>